<dbReference type="Gene3D" id="3.90.870.10">
    <property type="entry name" value="DHBP synthase"/>
    <property type="match status" value="1"/>
</dbReference>
<dbReference type="SUPFAM" id="SSF55821">
    <property type="entry name" value="YrdC/RibB"/>
    <property type="match status" value="1"/>
</dbReference>
<dbReference type="Pfam" id="PF01300">
    <property type="entry name" value="Sua5_yciO_yrdC"/>
    <property type="match status" value="1"/>
</dbReference>
<keyword evidence="3" id="KW-1185">Reference proteome</keyword>
<organism evidence="2 3">
    <name type="scientific">Porphyromonas gulae</name>
    <dbReference type="NCBI Taxonomy" id="111105"/>
    <lineage>
        <taxon>Bacteria</taxon>
        <taxon>Pseudomonadati</taxon>
        <taxon>Bacteroidota</taxon>
        <taxon>Bacteroidia</taxon>
        <taxon>Bacteroidales</taxon>
        <taxon>Porphyromonadaceae</taxon>
        <taxon>Porphyromonas</taxon>
    </lineage>
</organism>
<dbReference type="PANTHER" id="PTHR42828">
    <property type="entry name" value="DHBP SYNTHASE RIBB-LIKE ALPHA/BETA DOMAIN-CONTAINING PROTEIN"/>
    <property type="match status" value="1"/>
</dbReference>
<evidence type="ECO:0000313" key="2">
    <source>
        <dbReference type="EMBL" id="KGN94476.1"/>
    </source>
</evidence>
<reference evidence="2 3" key="1">
    <citation type="submission" date="2014-08" db="EMBL/GenBank/DDBJ databases">
        <title>Porphyromonas gulae strain:COT-052_OH3439 Genome sequencing.</title>
        <authorList>
            <person name="Wallis C."/>
            <person name="Deusch O."/>
            <person name="O'Flynn C."/>
            <person name="Davis I."/>
            <person name="Jospin G."/>
            <person name="Darling A.E."/>
            <person name="Coil D.A."/>
            <person name="Alexiev A."/>
            <person name="Horsfall A."/>
            <person name="Kirkwood N."/>
            <person name="Harris S."/>
            <person name="Eisen J.A."/>
        </authorList>
    </citation>
    <scope>NUCLEOTIDE SEQUENCE [LARGE SCALE GENOMIC DNA]</scope>
    <source>
        <strain evidence="3">COT-052 OH3439</strain>
    </source>
</reference>
<protein>
    <submittedName>
        <fullName evidence="2">Translation factor Sua5</fullName>
    </submittedName>
</protein>
<dbReference type="PANTHER" id="PTHR42828:SF3">
    <property type="entry name" value="THREONYLCARBAMOYL-AMP SYNTHASE"/>
    <property type="match status" value="1"/>
</dbReference>
<comment type="caution">
    <text evidence="2">The sequence shown here is derived from an EMBL/GenBank/DDBJ whole genome shotgun (WGS) entry which is preliminary data.</text>
</comment>
<dbReference type="InterPro" id="IPR017945">
    <property type="entry name" value="DHBP_synth_RibB-like_a/b_dom"/>
</dbReference>
<name>A0A0A2DX83_9PORP</name>
<dbReference type="Proteomes" id="UP000030146">
    <property type="component" value="Unassembled WGS sequence"/>
</dbReference>
<accession>A0A0A2DX83</accession>
<dbReference type="AlphaFoldDB" id="A0A0A2DX83"/>
<dbReference type="NCBIfam" id="TIGR00057">
    <property type="entry name" value="L-threonylcarbamoyladenylate synthase"/>
    <property type="match status" value="1"/>
</dbReference>
<dbReference type="RefSeq" id="WP_039423178.1">
    <property type="nucleotide sequence ID" value="NZ_JRAJ01000008.1"/>
</dbReference>
<proteinExistence type="predicted"/>
<sequence length="200" mass="22477">MIIKIYPDNPNRRELERAVSALRDGKVIIYPTEVGYAYGCDALQNRSVERICELKGVDPRRKSLSIMCSDMSMAAEYCRIDNEAFRYMKDNHMQKYTFVLPVGSSLPKVFKNRKQVGIRLALHPLTRLLAESLGSPLLTGSLPLDPETPEYASDPELIEERYGLTVEMVLDGGIIPFEQTTVVDCTTSPYTILREGGSKP</sequence>
<dbReference type="PROSITE" id="PS51163">
    <property type="entry name" value="YRDC"/>
    <property type="match status" value="1"/>
</dbReference>
<evidence type="ECO:0000313" key="3">
    <source>
        <dbReference type="Proteomes" id="UP000030146"/>
    </source>
</evidence>
<feature type="domain" description="YrdC-like" evidence="1">
    <location>
        <begin position="12"/>
        <end position="198"/>
    </location>
</feature>
<dbReference type="EMBL" id="JRAK01000014">
    <property type="protein sequence ID" value="KGN94476.1"/>
    <property type="molecule type" value="Genomic_DNA"/>
</dbReference>
<dbReference type="InterPro" id="IPR006070">
    <property type="entry name" value="Sua5-like_dom"/>
</dbReference>
<evidence type="ECO:0000259" key="1">
    <source>
        <dbReference type="PROSITE" id="PS51163"/>
    </source>
</evidence>
<gene>
    <name evidence="2" type="ORF">HR15_01070</name>
</gene>
<dbReference type="GO" id="GO:0003725">
    <property type="term" value="F:double-stranded RNA binding"/>
    <property type="evidence" value="ECO:0007669"/>
    <property type="project" value="InterPro"/>
</dbReference>
<dbReference type="InterPro" id="IPR052532">
    <property type="entry name" value="SUA5_domain"/>
</dbReference>